<organism evidence="1 2">
    <name type="scientific">Pyropia yezoensis</name>
    <name type="common">Susabi-nori</name>
    <name type="synonym">Porphyra yezoensis</name>
    <dbReference type="NCBI Taxonomy" id="2788"/>
    <lineage>
        <taxon>Eukaryota</taxon>
        <taxon>Rhodophyta</taxon>
        <taxon>Bangiophyceae</taxon>
        <taxon>Bangiales</taxon>
        <taxon>Bangiaceae</taxon>
        <taxon>Pyropia</taxon>
    </lineage>
</organism>
<gene>
    <name evidence="1" type="ORF">I4F81_007770</name>
</gene>
<proteinExistence type="predicted"/>
<name>A0ACC3C665_PYRYE</name>
<keyword evidence="2" id="KW-1185">Reference proteome</keyword>
<dbReference type="Proteomes" id="UP000798662">
    <property type="component" value="Chromosome 2"/>
</dbReference>
<evidence type="ECO:0000313" key="2">
    <source>
        <dbReference type="Proteomes" id="UP000798662"/>
    </source>
</evidence>
<comment type="caution">
    <text evidence="1">The sequence shown here is derived from an EMBL/GenBank/DDBJ whole genome shotgun (WGS) entry which is preliminary data.</text>
</comment>
<sequence length="199" mass="20527">MVAPGSVCNNAVGTVDAVGDGVFSPAVGDRVSTIPLFPLSRHPVYGRHVVIPASVKAAYFEYLNPQENAALRMQVATAYGALVIRAPIARGDEVLVIPTLRGVDKAAIELVFQVGGGGIGVIRSAAKAAAIRDAGAAHVIVTSEEDLVEQFIAKGLNCYGYSLYEVGTDAAALDPLRALVVKGVTAGAFKPGVGKVLPF</sequence>
<protein>
    <submittedName>
        <fullName evidence="1">Uncharacterized protein</fullName>
    </submittedName>
</protein>
<evidence type="ECO:0000313" key="1">
    <source>
        <dbReference type="EMBL" id="KAK1865236.1"/>
    </source>
</evidence>
<accession>A0ACC3C665</accession>
<dbReference type="EMBL" id="CM020619">
    <property type="protein sequence ID" value="KAK1865236.1"/>
    <property type="molecule type" value="Genomic_DNA"/>
</dbReference>
<reference evidence="1" key="1">
    <citation type="submission" date="2019-11" db="EMBL/GenBank/DDBJ databases">
        <title>Nori genome reveals adaptations in red seaweeds to the harsh intertidal environment.</title>
        <authorList>
            <person name="Wang D."/>
            <person name="Mao Y."/>
        </authorList>
    </citation>
    <scope>NUCLEOTIDE SEQUENCE</scope>
    <source>
        <tissue evidence="1">Gametophyte</tissue>
    </source>
</reference>